<dbReference type="EC" id="2.1.1.130" evidence="9"/>
<keyword evidence="4 9" id="KW-0489">Methyltransferase</keyword>
<dbReference type="InterPro" id="IPR012382">
    <property type="entry name" value="CobI/CbiL"/>
</dbReference>
<dbReference type="InterPro" id="IPR035996">
    <property type="entry name" value="4pyrrol_Methylase_sf"/>
</dbReference>
<dbReference type="InterPro" id="IPR014776">
    <property type="entry name" value="4pyrrole_Mease_sub2"/>
</dbReference>
<evidence type="ECO:0000256" key="1">
    <source>
        <dbReference type="ARBA" id="ARBA00004953"/>
    </source>
</evidence>
<dbReference type="PANTHER" id="PTHR43467">
    <property type="entry name" value="COBALT-PRECORRIN-2 C(20)-METHYLTRANSFERASE"/>
    <property type="match status" value="1"/>
</dbReference>
<keyword evidence="10" id="KW-1185">Reference proteome</keyword>
<evidence type="ECO:0000256" key="7">
    <source>
        <dbReference type="PIRNR" id="PIRNR036427"/>
    </source>
</evidence>
<dbReference type="Gene3D" id="3.40.1010.10">
    <property type="entry name" value="Cobalt-precorrin-4 Transmethylase, Domain 1"/>
    <property type="match status" value="1"/>
</dbReference>
<dbReference type="EMBL" id="JACHEN010000003">
    <property type="protein sequence ID" value="MBB6214597.1"/>
    <property type="molecule type" value="Genomic_DNA"/>
</dbReference>
<gene>
    <name evidence="9" type="ORF">HNQ80_000680</name>
</gene>
<reference evidence="9 10" key="1">
    <citation type="submission" date="2020-08" db="EMBL/GenBank/DDBJ databases">
        <title>Genomic Encyclopedia of Type Strains, Phase IV (KMG-IV): sequencing the most valuable type-strain genomes for metagenomic binning, comparative biology and taxonomic classification.</title>
        <authorList>
            <person name="Goeker M."/>
        </authorList>
    </citation>
    <scope>NUCLEOTIDE SEQUENCE [LARGE SCALE GENOMIC DNA]</scope>
    <source>
        <strain evidence="9 10">DSM 103526</strain>
    </source>
</reference>
<dbReference type="AlphaFoldDB" id="A0A841KMC7"/>
<dbReference type="InterPro" id="IPR014777">
    <property type="entry name" value="4pyrrole_Mease_sub1"/>
</dbReference>
<dbReference type="RefSeq" id="WP_184308186.1">
    <property type="nucleotide sequence ID" value="NZ_JACHEN010000003.1"/>
</dbReference>
<evidence type="ECO:0000313" key="10">
    <source>
        <dbReference type="Proteomes" id="UP000579281"/>
    </source>
</evidence>
<dbReference type="Proteomes" id="UP000579281">
    <property type="component" value="Unassembled WGS sequence"/>
</dbReference>
<dbReference type="GO" id="GO:0032259">
    <property type="term" value="P:methylation"/>
    <property type="evidence" value="ECO:0007669"/>
    <property type="project" value="UniProtKB-KW"/>
</dbReference>
<dbReference type="GO" id="GO:0030788">
    <property type="term" value="F:precorrin-2 C20-methyltransferase activity"/>
    <property type="evidence" value="ECO:0007669"/>
    <property type="project" value="UniProtKB-EC"/>
</dbReference>
<dbReference type="GO" id="GO:0009236">
    <property type="term" value="P:cobalamin biosynthetic process"/>
    <property type="evidence" value="ECO:0007669"/>
    <property type="project" value="UniProtKB-UniRule"/>
</dbReference>
<keyword evidence="6" id="KW-0949">S-adenosyl-L-methionine</keyword>
<feature type="domain" description="Tetrapyrrole methylase" evidence="8">
    <location>
        <begin position="4"/>
        <end position="209"/>
    </location>
</feature>
<dbReference type="GO" id="GO:0043781">
    <property type="term" value="F:cobalt-factor II C20-methyltransferase activity"/>
    <property type="evidence" value="ECO:0007669"/>
    <property type="project" value="UniProtKB-EC"/>
</dbReference>
<name>A0A841KMC7_9FIRM</name>
<comment type="similarity">
    <text evidence="2 7">Belongs to the precorrin methyltransferase family.</text>
</comment>
<protein>
    <submittedName>
        <fullName evidence="9">Precorrin-2/cobalt-factor-2 C20-methyltransferase</fullName>
        <ecNumber evidence="9">2.1.1.130</ecNumber>
        <ecNumber evidence="9">2.1.1.151</ecNumber>
    </submittedName>
</protein>
<evidence type="ECO:0000313" key="9">
    <source>
        <dbReference type="EMBL" id="MBB6214597.1"/>
    </source>
</evidence>
<comment type="pathway">
    <text evidence="1">Cofactor biosynthesis; adenosylcobalamin biosynthesis.</text>
</comment>
<evidence type="ECO:0000256" key="6">
    <source>
        <dbReference type="ARBA" id="ARBA00022691"/>
    </source>
</evidence>
<keyword evidence="3" id="KW-0169">Cobalamin biosynthesis</keyword>
<evidence type="ECO:0000259" key="8">
    <source>
        <dbReference type="Pfam" id="PF00590"/>
    </source>
</evidence>
<keyword evidence="5 9" id="KW-0808">Transferase</keyword>
<organism evidence="9 10">
    <name type="scientific">Anaerosolibacter carboniphilus</name>
    <dbReference type="NCBI Taxonomy" id="1417629"/>
    <lineage>
        <taxon>Bacteria</taxon>
        <taxon>Bacillati</taxon>
        <taxon>Bacillota</taxon>
        <taxon>Clostridia</taxon>
        <taxon>Peptostreptococcales</taxon>
        <taxon>Thermotaleaceae</taxon>
        <taxon>Anaerosolibacter</taxon>
    </lineage>
</organism>
<dbReference type="EC" id="2.1.1.151" evidence="9"/>
<dbReference type="CDD" id="cd11645">
    <property type="entry name" value="Precorrin_2_C20_MT"/>
    <property type="match status" value="1"/>
</dbReference>
<dbReference type="NCBIfam" id="TIGR01467">
    <property type="entry name" value="cobI_cbiL"/>
    <property type="match status" value="1"/>
</dbReference>
<evidence type="ECO:0000256" key="2">
    <source>
        <dbReference type="ARBA" id="ARBA00005879"/>
    </source>
</evidence>
<proteinExistence type="inferred from homology"/>
<dbReference type="PANTHER" id="PTHR43467:SF2">
    <property type="entry name" value="COBALT-PRECORRIN-2 C(20)-METHYLTRANSFERASE"/>
    <property type="match status" value="1"/>
</dbReference>
<dbReference type="SUPFAM" id="SSF53790">
    <property type="entry name" value="Tetrapyrrole methylase"/>
    <property type="match status" value="1"/>
</dbReference>
<dbReference type="Pfam" id="PF00590">
    <property type="entry name" value="TP_methylase"/>
    <property type="match status" value="1"/>
</dbReference>
<dbReference type="Gene3D" id="3.30.950.10">
    <property type="entry name" value="Methyltransferase, Cobalt-precorrin-4 Transmethylase, Domain 2"/>
    <property type="match status" value="1"/>
</dbReference>
<dbReference type="UniPathway" id="UPA00148"/>
<dbReference type="PIRSF" id="PIRSF036427">
    <property type="entry name" value="Precrrn-2_mtase"/>
    <property type="match status" value="1"/>
</dbReference>
<evidence type="ECO:0000256" key="5">
    <source>
        <dbReference type="ARBA" id="ARBA00022679"/>
    </source>
</evidence>
<evidence type="ECO:0000256" key="3">
    <source>
        <dbReference type="ARBA" id="ARBA00022573"/>
    </source>
</evidence>
<accession>A0A841KMC7</accession>
<dbReference type="InterPro" id="IPR000878">
    <property type="entry name" value="4pyrrol_Mease"/>
</dbReference>
<evidence type="ECO:0000256" key="4">
    <source>
        <dbReference type="ARBA" id="ARBA00022603"/>
    </source>
</evidence>
<sequence length="235" mass="26427">MNGRFYGLGVGPGDPELVTLKAIHILNQVDIIIAPETIKDKGSVAYDIIKGHVQDQRKVVFQVFPMTYDSKELDASWNRNMEEILTFLFEGKNVAFITLGDPMVYSTYIYVMRLIRDKGIAVETVPGITSFCAAASRLGIPLSEGNETIAIVPAAYQCEQIDDILHFADNVILMKPSRGFEKTVQKLEEHQLLENTVLISKCGHEDEKISYDVKSLLGEKIDYLSMLIAKKRRQK</sequence>
<dbReference type="InterPro" id="IPR006364">
    <property type="entry name" value="CobI/CbiL/CobIJ_dom"/>
</dbReference>
<comment type="caution">
    <text evidence="9">The sequence shown here is derived from an EMBL/GenBank/DDBJ whole genome shotgun (WGS) entry which is preliminary data.</text>
</comment>